<keyword evidence="5 8" id="KW-1133">Transmembrane helix</keyword>
<name>A0A9D9DY06_9FIRM</name>
<evidence type="ECO:0000256" key="2">
    <source>
        <dbReference type="ARBA" id="ARBA00009904"/>
    </source>
</evidence>
<comment type="similarity">
    <text evidence="2">Belongs to the V-ATPase 116 kDa subunit family.</text>
</comment>
<dbReference type="EMBL" id="JADIMX010000132">
    <property type="protein sequence ID" value="MBO8435072.1"/>
    <property type="molecule type" value="Genomic_DNA"/>
</dbReference>
<comment type="subcellular location">
    <subcellularLocation>
        <location evidence="1">Membrane</location>
        <topology evidence="1">Multi-pass membrane protein</topology>
    </subcellularLocation>
</comment>
<feature type="transmembrane region" description="Helical" evidence="8">
    <location>
        <begin position="360"/>
        <end position="388"/>
    </location>
</feature>
<keyword evidence="7 8" id="KW-0472">Membrane</keyword>
<feature type="transmembrane region" description="Helical" evidence="8">
    <location>
        <begin position="469"/>
        <end position="491"/>
    </location>
</feature>
<dbReference type="GO" id="GO:0046961">
    <property type="term" value="F:proton-transporting ATPase activity, rotational mechanism"/>
    <property type="evidence" value="ECO:0007669"/>
    <property type="project" value="InterPro"/>
</dbReference>
<evidence type="ECO:0000256" key="1">
    <source>
        <dbReference type="ARBA" id="ARBA00004141"/>
    </source>
</evidence>
<evidence type="ECO:0000256" key="5">
    <source>
        <dbReference type="ARBA" id="ARBA00022989"/>
    </source>
</evidence>
<dbReference type="GO" id="GO:0007035">
    <property type="term" value="P:vacuolar acidification"/>
    <property type="evidence" value="ECO:0007669"/>
    <property type="project" value="TreeGrafter"/>
</dbReference>
<comment type="caution">
    <text evidence="9">The sequence shown here is derived from an EMBL/GenBank/DDBJ whole genome shotgun (WGS) entry which is preliminary data.</text>
</comment>
<keyword evidence="3" id="KW-0813">Transport</keyword>
<protein>
    <submittedName>
        <fullName evidence="9">V-type ATP synthase subunit I</fullName>
    </submittedName>
</protein>
<organism evidence="9 10">
    <name type="scientific">Candidatus Fimicola merdigallinarum</name>
    <dbReference type="NCBI Taxonomy" id="2840819"/>
    <lineage>
        <taxon>Bacteria</taxon>
        <taxon>Bacillati</taxon>
        <taxon>Bacillota</taxon>
        <taxon>Clostridia</taxon>
        <taxon>Lachnospirales</taxon>
        <taxon>Lachnospiraceae</taxon>
        <taxon>Lachnospiraceae incertae sedis</taxon>
        <taxon>Candidatus Fimicola</taxon>
    </lineage>
</organism>
<dbReference type="Proteomes" id="UP000823611">
    <property type="component" value="Unassembled WGS sequence"/>
</dbReference>
<reference evidence="9" key="2">
    <citation type="journal article" date="2021" name="PeerJ">
        <title>Extensive microbial diversity within the chicken gut microbiome revealed by metagenomics and culture.</title>
        <authorList>
            <person name="Gilroy R."/>
            <person name="Ravi A."/>
            <person name="Getino M."/>
            <person name="Pursley I."/>
            <person name="Horton D.L."/>
            <person name="Alikhan N.F."/>
            <person name="Baker D."/>
            <person name="Gharbi K."/>
            <person name="Hall N."/>
            <person name="Watson M."/>
            <person name="Adriaenssens E.M."/>
            <person name="Foster-Nyarko E."/>
            <person name="Jarju S."/>
            <person name="Secka A."/>
            <person name="Antonio M."/>
            <person name="Oren A."/>
            <person name="Chaudhuri R.R."/>
            <person name="La Ragione R."/>
            <person name="Hildebrand F."/>
            <person name="Pallen M.J."/>
        </authorList>
    </citation>
    <scope>NUCLEOTIDE SEQUENCE</scope>
    <source>
        <strain evidence="9">F6-4510</strain>
    </source>
</reference>
<accession>A0A9D9DY06</accession>
<dbReference type="Gene3D" id="3.30.70.2750">
    <property type="match status" value="1"/>
</dbReference>
<evidence type="ECO:0000256" key="6">
    <source>
        <dbReference type="ARBA" id="ARBA00023065"/>
    </source>
</evidence>
<keyword evidence="4 8" id="KW-0812">Transmembrane</keyword>
<proteinExistence type="inferred from homology"/>
<dbReference type="GO" id="GO:0033179">
    <property type="term" value="C:proton-transporting V-type ATPase, V0 domain"/>
    <property type="evidence" value="ECO:0007669"/>
    <property type="project" value="InterPro"/>
</dbReference>
<evidence type="ECO:0000256" key="3">
    <source>
        <dbReference type="ARBA" id="ARBA00022448"/>
    </source>
</evidence>
<evidence type="ECO:0000256" key="8">
    <source>
        <dbReference type="SAM" id="Phobius"/>
    </source>
</evidence>
<dbReference type="Pfam" id="PF01496">
    <property type="entry name" value="V_ATPase_I"/>
    <property type="match status" value="1"/>
</dbReference>
<dbReference type="GO" id="GO:0016471">
    <property type="term" value="C:vacuolar proton-transporting V-type ATPase complex"/>
    <property type="evidence" value="ECO:0007669"/>
    <property type="project" value="TreeGrafter"/>
</dbReference>
<feature type="transmembrane region" description="Helical" evidence="8">
    <location>
        <begin position="577"/>
        <end position="600"/>
    </location>
</feature>
<feature type="transmembrane region" description="Helical" evidence="8">
    <location>
        <begin position="497"/>
        <end position="519"/>
    </location>
</feature>
<dbReference type="InterPro" id="IPR002490">
    <property type="entry name" value="V-ATPase_116kDa_su"/>
</dbReference>
<evidence type="ECO:0000313" key="10">
    <source>
        <dbReference type="Proteomes" id="UP000823611"/>
    </source>
</evidence>
<dbReference type="PANTHER" id="PTHR11629">
    <property type="entry name" value="VACUOLAR PROTON ATPASES"/>
    <property type="match status" value="1"/>
</dbReference>
<feature type="transmembrane region" description="Helical" evidence="8">
    <location>
        <begin position="400"/>
        <end position="424"/>
    </location>
</feature>
<keyword evidence="6" id="KW-0406">Ion transport</keyword>
<evidence type="ECO:0000313" key="9">
    <source>
        <dbReference type="EMBL" id="MBO8435072.1"/>
    </source>
</evidence>
<dbReference type="AlphaFoldDB" id="A0A9D9DY06"/>
<evidence type="ECO:0000256" key="4">
    <source>
        <dbReference type="ARBA" id="ARBA00022692"/>
    </source>
</evidence>
<dbReference type="PANTHER" id="PTHR11629:SF63">
    <property type="entry name" value="V-TYPE PROTON ATPASE SUBUNIT A"/>
    <property type="match status" value="1"/>
</dbReference>
<gene>
    <name evidence="9" type="ORF">IAC55_07115</name>
</gene>
<sequence>MAIVNMNKISIVGLEADKSRILKFLMKKGFVQISDNSNLKEDESFGNYIESDSNEKAVFDYEQRMSAINVALSTLKSEVKVKKPLLSPKPDFLEIGEDTSARLYEDVLRINGMSKEITDLKAEKNSLETSKELLKPWVKFDLKLSELSTKTTRILMGTIPTSVNMDSLRTSLYESIPESLIGVVYSDKQFNYVFIVVHKDYYDSLTDFLRDYNFSLASFGDFKNTPEEEISIIEKKISDIDKKTGMLLDGIKGYGERIQDLENLYDYYMVLKDENKALENLVKTKKTFCMTGWLPTKKSDYLVKALTENYGCYVETEKGDKEEGFPVLLENSSFVTPFEDIVNMYSTPSTRDIDPSGIMAIFYIIFFGMMLADAGYGILISISCLIAVKKLKLKKGQGNLIKLMGICGISTAFWGFVFGSFFGVGTPALINPLDDVMLLMAMSLIFGLVHIYVGLGIKGYMLLKDKDIVGFISDIVLWYIFITGVCLLVIPVVAGDIGIYAVIGKYLAIVGAIGIILTGGRSFKGIFVKLFKGVTSLYGITGYFGDVLSYTRLMALCLSSGVIGQVINLLGEMAGPVGMVIIGLLGHSVNLFIGALGAYVHTSRLQFVEFFGKFYEGGGEQFTPFKFRTKYTNVNEEEM</sequence>
<feature type="transmembrane region" description="Helical" evidence="8">
    <location>
        <begin position="526"/>
        <end position="544"/>
    </location>
</feature>
<dbReference type="Gene3D" id="1.20.1460.20">
    <property type="match status" value="1"/>
</dbReference>
<dbReference type="GO" id="GO:0051117">
    <property type="term" value="F:ATPase binding"/>
    <property type="evidence" value="ECO:0007669"/>
    <property type="project" value="TreeGrafter"/>
</dbReference>
<reference evidence="9" key="1">
    <citation type="submission" date="2020-10" db="EMBL/GenBank/DDBJ databases">
        <authorList>
            <person name="Gilroy R."/>
        </authorList>
    </citation>
    <scope>NUCLEOTIDE SEQUENCE</scope>
    <source>
        <strain evidence="9">F6-4510</strain>
    </source>
</reference>
<feature type="transmembrane region" description="Helical" evidence="8">
    <location>
        <begin position="436"/>
        <end position="457"/>
    </location>
</feature>
<evidence type="ECO:0000256" key="7">
    <source>
        <dbReference type="ARBA" id="ARBA00023136"/>
    </source>
</evidence>
<dbReference type="Gene3D" id="3.30.70.2170">
    <property type="match status" value="1"/>
</dbReference>